<comment type="similarity">
    <text evidence="2 11">Belongs to the LpxB family.</text>
</comment>
<dbReference type="EMBL" id="PQSP01000001">
    <property type="protein sequence ID" value="RUS68006.1"/>
    <property type="molecule type" value="Genomic_DNA"/>
</dbReference>
<evidence type="ECO:0000256" key="11">
    <source>
        <dbReference type="HAMAP-Rule" id="MF_00392"/>
    </source>
</evidence>
<accession>A0A433SH28</accession>
<protein>
    <recommendedName>
        <fullName evidence="4 11">Lipid-A-disaccharide synthase</fullName>
        <ecNumber evidence="3 11">2.4.1.182</ecNumber>
    </recommendedName>
</protein>
<evidence type="ECO:0000256" key="1">
    <source>
        <dbReference type="ARBA" id="ARBA00002056"/>
    </source>
</evidence>
<dbReference type="InterPro" id="IPR003835">
    <property type="entry name" value="Glyco_trans_19"/>
</dbReference>
<comment type="function">
    <text evidence="1 11">Condensation of UDP-2,3-diacylglucosamine and 2,3-diacylglucosamine-1-phosphate to form lipid A disaccharide, a precursor of lipid A, a phosphorylated glycolipid that anchors the lipopolysaccharide to the outer membrane of the cell.</text>
</comment>
<keyword evidence="5 11" id="KW-0444">Lipid biosynthesis</keyword>
<dbReference type="CDD" id="cd01635">
    <property type="entry name" value="Glycosyltransferase_GTB-type"/>
    <property type="match status" value="1"/>
</dbReference>
<evidence type="ECO:0000256" key="4">
    <source>
        <dbReference type="ARBA" id="ARBA00020902"/>
    </source>
</evidence>
<comment type="catalytic activity">
    <reaction evidence="10 11">
        <text>a lipid X + a UDP-2-N,3-O-bis[(3R)-3-hydroxyacyl]-alpha-D-glucosamine = a lipid A disaccharide + UDP + H(+)</text>
        <dbReference type="Rhea" id="RHEA:67828"/>
        <dbReference type="ChEBI" id="CHEBI:15378"/>
        <dbReference type="ChEBI" id="CHEBI:58223"/>
        <dbReference type="ChEBI" id="CHEBI:137748"/>
        <dbReference type="ChEBI" id="CHEBI:176338"/>
        <dbReference type="ChEBI" id="CHEBI:176343"/>
        <dbReference type="EC" id="2.4.1.182"/>
    </reaction>
</comment>
<evidence type="ECO:0000256" key="6">
    <source>
        <dbReference type="ARBA" id="ARBA00022556"/>
    </source>
</evidence>
<evidence type="ECO:0000256" key="9">
    <source>
        <dbReference type="ARBA" id="ARBA00023098"/>
    </source>
</evidence>
<dbReference type="Proteomes" id="UP000286947">
    <property type="component" value="Unassembled WGS sequence"/>
</dbReference>
<evidence type="ECO:0000313" key="13">
    <source>
        <dbReference type="Proteomes" id="UP000286947"/>
    </source>
</evidence>
<evidence type="ECO:0000256" key="7">
    <source>
        <dbReference type="ARBA" id="ARBA00022676"/>
    </source>
</evidence>
<keyword evidence="6 11" id="KW-0441">Lipid A biosynthesis</keyword>
<comment type="caution">
    <text evidence="12">The sequence shown here is derived from an EMBL/GenBank/DDBJ whole genome shotgun (WGS) entry which is preliminary data.</text>
</comment>
<keyword evidence="13" id="KW-1185">Reference proteome</keyword>
<evidence type="ECO:0000313" key="12">
    <source>
        <dbReference type="EMBL" id="RUS68006.1"/>
    </source>
</evidence>
<gene>
    <name evidence="11 12" type="primary">lpxB</name>
    <name evidence="12" type="ORF">CUZ56_00489</name>
</gene>
<dbReference type="GO" id="GO:0016020">
    <property type="term" value="C:membrane"/>
    <property type="evidence" value="ECO:0007669"/>
    <property type="project" value="GOC"/>
</dbReference>
<comment type="pathway">
    <text evidence="11">Bacterial outer membrane biogenesis; LPS lipid A biosynthesis.</text>
</comment>
<evidence type="ECO:0000256" key="10">
    <source>
        <dbReference type="ARBA" id="ARBA00048975"/>
    </source>
</evidence>
<name>A0A433SH28_9BURK</name>
<dbReference type="GO" id="GO:0008915">
    <property type="term" value="F:lipid-A-disaccharide synthase activity"/>
    <property type="evidence" value="ECO:0007669"/>
    <property type="project" value="UniProtKB-UniRule"/>
</dbReference>
<organism evidence="12 13">
    <name type="scientific">Saezia sanguinis</name>
    <dbReference type="NCBI Taxonomy" id="1965230"/>
    <lineage>
        <taxon>Bacteria</taxon>
        <taxon>Pseudomonadati</taxon>
        <taxon>Pseudomonadota</taxon>
        <taxon>Betaproteobacteria</taxon>
        <taxon>Burkholderiales</taxon>
        <taxon>Saeziaceae</taxon>
        <taxon>Saezia</taxon>
    </lineage>
</organism>
<keyword evidence="7 11" id="KW-0328">Glycosyltransferase</keyword>
<proteinExistence type="inferred from homology"/>
<keyword evidence="8 11" id="KW-0808">Transferase</keyword>
<keyword evidence="9 11" id="KW-0443">Lipid metabolism</keyword>
<dbReference type="GO" id="GO:0009245">
    <property type="term" value="P:lipid A biosynthetic process"/>
    <property type="evidence" value="ECO:0007669"/>
    <property type="project" value="UniProtKB-UniRule"/>
</dbReference>
<dbReference type="UniPathway" id="UPA00973"/>
<dbReference type="AlphaFoldDB" id="A0A433SH28"/>
<sequence>MPQHRHMATPQFRMVAGEASGDMLAGLLLKGMHEHWPDVQAAGIGGSQMQAQGFDCWWPYDKLAVHGYVDAIKSYRELSALRRQVGDRILADRPAAFIGVDAPDFNLGLEKRVRQAGIKAIHFVSPSIWAWRGWRMKAIKESTDLVLCLFPFEPAIYEKAGVAATYVGHPLADEIPLEIDQQGARAEFNLQNAPDAVIAIMPGSRRSEMQRLGAPFLATARKLLQYRPQAHFLFPVAPGLMPMALPLVQASGLPPERIQVTEGRAGQVLAACDVALIASGTATLEAALYKRPMVIAYKVGAISGFILRRMSYLPWIGLPNILCKESMVPERVQAQVTPEQLAQDLLAWLDAPGKMESLQKRFTELHVLLRQNTAKMATNAIVQALGC</sequence>
<dbReference type="PANTHER" id="PTHR30372">
    <property type="entry name" value="LIPID-A-DISACCHARIDE SYNTHASE"/>
    <property type="match status" value="1"/>
</dbReference>
<evidence type="ECO:0000256" key="5">
    <source>
        <dbReference type="ARBA" id="ARBA00022516"/>
    </source>
</evidence>
<dbReference type="HAMAP" id="MF_00392">
    <property type="entry name" value="LpxB"/>
    <property type="match status" value="1"/>
</dbReference>
<dbReference type="Pfam" id="PF02684">
    <property type="entry name" value="LpxB"/>
    <property type="match status" value="1"/>
</dbReference>
<dbReference type="EC" id="2.4.1.182" evidence="3 11"/>
<dbReference type="NCBIfam" id="TIGR00215">
    <property type="entry name" value="lpxB"/>
    <property type="match status" value="1"/>
</dbReference>
<dbReference type="PANTHER" id="PTHR30372:SF4">
    <property type="entry name" value="LIPID-A-DISACCHARIDE SYNTHASE, MITOCHONDRIAL-RELATED"/>
    <property type="match status" value="1"/>
</dbReference>
<reference evidence="12 13" key="1">
    <citation type="submission" date="2018-01" db="EMBL/GenBank/DDBJ databases">
        <title>Saezia sanguinis gen. nov., sp. nov., in the order Burkholderiales isolated from human blood.</title>
        <authorList>
            <person name="Medina-Pascual M.J."/>
            <person name="Valdezate S."/>
            <person name="Monzon S."/>
            <person name="Cuesta I."/>
            <person name="Carrasco G."/>
            <person name="Villalon P."/>
            <person name="Saez-Nieto J.A."/>
        </authorList>
    </citation>
    <scope>NUCLEOTIDE SEQUENCE [LARGE SCALE GENOMIC DNA]</scope>
    <source>
        <strain evidence="12 13">CNM695-12</strain>
    </source>
</reference>
<evidence type="ECO:0000256" key="2">
    <source>
        <dbReference type="ARBA" id="ARBA00007868"/>
    </source>
</evidence>
<dbReference type="GO" id="GO:0005543">
    <property type="term" value="F:phospholipid binding"/>
    <property type="evidence" value="ECO:0007669"/>
    <property type="project" value="TreeGrafter"/>
</dbReference>
<dbReference type="SUPFAM" id="SSF53756">
    <property type="entry name" value="UDP-Glycosyltransferase/glycogen phosphorylase"/>
    <property type="match status" value="1"/>
</dbReference>
<evidence type="ECO:0000256" key="3">
    <source>
        <dbReference type="ARBA" id="ARBA00012687"/>
    </source>
</evidence>
<evidence type="ECO:0000256" key="8">
    <source>
        <dbReference type="ARBA" id="ARBA00022679"/>
    </source>
</evidence>